<dbReference type="Gene3D" id="2.40.280.10">
    <property type="match status" value="1"/>
</dbReference>
<evidence type="ECO:0000313" key="3">
    <source>
        <dbReference type="EMBL" id="OGM88519.1"/>
    </source>
</evidence>
<dbReference type="AlphaFoldDB" id="A0A1F8DKI7"/>
<dbReference type="GO" id="GO:0070930">
    <property type="term" value="P:trans-translation-dependent protein tagging"/>
    <property type="evidence" value="ECO:0007669"/>
    <property type="project" value="TreeGrafter"/>
</dbReference>
<evidence type="ECO:0000313" key="4">
    <source>
        <dbReference type="Proteomes" id="UP000177596"/>
    </source>
</evidence>
<dbReference type="PANTHER" id="PTHR30308:SF2">
    <property type="entry name" value="SSRA-BINDING PROTEIN"/>
    <property type="match status" value="1"/>
</dbReference>
<dbReference type="PANTHER" id="PTHR30308">
    <property type="entry name" value="TMRNA-BINDING COMPONENT OF TRANS-TRANSLATION TAGGING COMPLEX"/>
    <property type="match status" value="1"/>
</dbReference>
<organism evidence="3 4">
    <name type="scientific">Candidatus Woesebacteria bacterium RIFOXYD1_FULL_43_18</name>
    <dbReference type="NCBI Taxonomy" id="1802551"/>
    <lineage>
        <taxon>Bacteria</taxon>
        <taxon>Candidatus Woeseibacteriota</taxon>
    </lineage>
</organism>
<reference evidence="3 4" key="1">
    <citation type="journal article" date="2016" name="Nat. Commun.">
        <title>Thousands of microbial genomes shed light on interconnected biogeochemical processes in an aquifer system.</title>
        <authorList>
            <person name="Anantharaman K."/>
            <person name="Brown C.T."/>
            <person name="Hug L.A."/>
            <person name="Sharon I."/>
            <person name="Castelle C.J."/>
            <person name="Probst A.J."/>
            <person name="Thomas B.C."/>
            <person name="Singh A."/>
            <person name="Wilkins M.J."/>
            <person name="Karaoz U."/>
            <person name="Brodie E.L."/>
            <person name="Williams K.H."/>
            <person name="Hubbard S.S."/>
            <person name="Banfield J.F."/>
        </authorList>
    </citation>
    <scope>NUCLEOTIDE SEQUENCE [LARGE SCALE GENOMIC DNA]</scope>
</reference>
<protein>
    <submittedName>
        <fullName evidence="3">SsrA-binding protein</fullName>
    </submittedName>
</protein>
<dbReference type="Pfam" id="PF01668">
    <property type="entry name" value="SmpB"/>
    <property type="match status" value="1"/>
</dbReference>
<dbReference type="EMBL" id="MGIL01000008">
    <property type="protein sequence ID" value="OGM88519.1"/>
    <property type="molecule type" value="Genomic_DNA"/>
</dbReference>
<evidence type="ECO:0000256" key="1">
    <source>
        <dbReference type="ARBA" id="ARBA00022490"/>
    </source>
</evidence>
<dbReference type="InterPro" id="IPR000037">
    <property type="entry name" value="SsrA-bd_prot"/>
</dbReference>
<comment type="caution">
    <text evidence="3">The sequence shown here is derived from an EMBL/GenBank/DDBJ whole genome shotgun (WGS) entry which is preliminary data.</text>
</comment>
<sequence>MKIFNKKARFEYELTGEGVEAGISLLGAEAKSVREGRADISQSAVRILGDEAYLINANIPAEGVQKYDSTRIRKLLLHRGEILSLITKIKQKKLQIVPVRVYNKGRLIKLYLELGKAKRKFEKKETLKRRDINRD</sequence>
<dbReference type="HAMAP" id="MF_00023">
    <property type="entry name" value="SmpB"/>
    <property type="match status" value="1"/>
</dbReference>
<dbReference type="GO" id="GO:0005829">
    <property type="term" value="C:cytosol"/>
    <property type="evidence" value="ECO:0007669"/>
    <property type="project" value="TreeGrafter"/>
</dbReference>
<keyword evidence="2" id="KW-0694">RNA-binding</keyword>
<dbReference type="Proteomes" id="UP000177596">
    <property type="component" value="Unassembled WGS sequence"/>
</dbReference>
<evidence type="ECO:0000256" key="2">
    <source>
        <dbReference type="ARBA" id="ARBA00022884"/>
    </source>
</evidence>
<dbReference type="SUPFAM" id="SSF74982">
    <property type="entry name" value="Small protein B (SmpB)"/>
    <property type="match status" value="1"/>
</dbReference>
<dbReference type="GO" id="GO:0003723">
    <property type="term" value="F:RNA binding"/>
    <property type="evidence" value="ECO:0007669"/>
    <property type="project" value="UniProtKB-KW"/>
</dbReference>
<keyword evidence="1" id="KW-0963">Cytoplasm</keyword>
<gene>
    <name evidence="3" type="ORF">A2573_02945</name>
</gene>
<accession>A0A1F8DKI7</accession>
<feature type="non-terminal residue" evidence="3">
    <location>
        <position position="135"/>
    </location>
</feature>
<dbReference type="InterPro" id="IPR023620">
    <property type="entry name" value="SmpB"/>
</dbReference>
<proteinExistence type="inferred from homology"/>
<name>A0A1F8DKI7_9BACT</name>